<gene>
    <name evidence="2" type="ORF">SHERM_25338</name>
</gene>
<organism evidence="2 3">
    <name type="scientific">Striga hermonthica</name>
    <name type="common">Purple witchweed</name>
    <name type="synonym">Buchnera hermonthica</name>
    <dbReference type="NCBI Taxonomy" id="68872"/>
    <lineage>
        <taxon>Eukaryota</taxon>
        <taxon>Viridiplantae</taxon>
        <taxon>Streptophyta</taxon>
        <taxon>Embryophyta</taxon>
        <taxon>Tracheophyta</taxon>
        <taxon>Spermatophyta</taxon>
        <taxon>Magnoliopsida</taxon>
        <taxon>eudicotyledons</taxon>
        <taxon>Gunneridae</taxon>
        <taxon>Pentapetalae</taxon>
        <taxon>asterids</taxon>
        <taxon>lamiids</taxon>
        <taxon>Lamiales</taxon>
        <taxon>Orobanchaceae</taxon>
        <taxon>Buchnereae</taxon>
        <taxon>Striga</taxon>
    </lineage>
</organism>
<protein>
    <submittedName>
        <fullName evidence="2">Uncharacterized protein</fullName>
    </submittedName>
</protein>
<dbReference type="PANTHER" id="PTHR33356">
    <property type="entry name" value="TIP41-LIKE PROTEIN"/>
    <property type="match status" value="1"/>
</dbReference>
<dbReference type="Proteomes" id="UP001153555">
    <property type="component" value="Unassembled WGS sequence"/>
</dbReference>
<feature type="region of interest" description="Disordered" evidence="1">
    <location>
        <begin position="274"/>
        <end position="294"/>
    </location>
</feature>
<evidence type="ECO:0000256" key="1">
    <source>
        <dbReference type="SAM" id="MobiDB-lite"/>
    </source>
</evidence>
<evidence type="ECO:0000313" key="3">
    <source>
        <dbReference type="Proteomes" id="UP001153555"/>
    </source>
</evidence>
<proteinExistence type="predicted"/>
<feature type="region of interest" description="Disordered" evidence="1">
    <location>
        <begin position="94"/>
        <end position="118"/>
    </location>
</feature>
<dbReference type="EMBL" id="CACSLK010027789">
    <property type="protein sequence ID" value="CAA0829823.1"/>
    <property type="molecule type" value="Genomic_DNA"/>
</dbReference>
<dbReference type="AlphaFoldDB" id="A0A9N7RH97"/>
<dbReference type="OrthoDB" id="747893at2759"/>
<reference evidence="2" key="1">
    <citation type="submission" date="2019-12" db="EMBL/GenBank/DDBJ databases">
        <authorList>
            <person name="Scholes J."/>
        </authorList>
    </citation>
    <scope>NUCLEOTIDE SEQUENCE</scope>
</reference>
<keyword evidence="3" id="KW-1185">Reference proteome</keyword>
<evidence type="ECO:0000313" key="2">
    <source>
        <dbReference type="EMBL" id="CAA0829823.1"/>
    </source>
</evidence>
<name>A0A9N7RH97_STRHE</name>
<comment type="caution">
    <text evidence="2">The sequence shown here is derived from an EMBL/GenBank/DDBJ whole genome shotgun (WGS) entry which is preliminary data.</text>
</comment>
<dbReference type="PANTHER" id="PTHR33356:SF5">
    <property type="entry name" value="TIP41-LIKE PROTEIN"/>
    <property type="match status" value="1"/>
</dbReference>
<accession>A0A9N7RH97</accession>
<sequence>MAQEMDDLEFLLPSELLTDDDLLTDFATGFGNSGYLSSDLSSPVESVTGPLEFGSDDDDVVAELTRKVTRSGLGNSSLSSDFTAKGLKLSGSPQSTLYGFKPGSRGSPNSDSRACSPPEAKSALSWDLLYAAAEEVARMRLAEDTAAFYSNEVFAPARKPGPLSVPQPKPDMGTGFYPVRPQTQTHVSYHQLQAAKLQMKQNQLMMMIMKNGAMDMDNQIREARRDAGVDRAFGLSTAAWPTLQQSKQQTCSAMKAAFLRETGQKKERVGTGVFMPRRYSPSPAEARKKPGFSLNPNIDSMNAQLQTRGIGNFNPDYDAILKQRNNLPAAAFPARSMRPQPIVNQEFRLPQEWTY</sequence>